<dbReference type="PANTHER" id="PTHR42951:SF14">
    <property type="entry name" value="METALLO-BETA-LACTAMASE SUPERFAMILY PROTEIN"/>
    <property type="match status" value="1"/>
</dbReference>
<name>A0A7W8LD75_9BURK</name>
<dbReference type="InterPro" id="IPR001279">
    <property type="entry name" value="Metallo-B-lactamas"/>
</dbReference>
<comment type="caution">
    <text evidence="2">The sequence shown here is derived from an EMBL/GenBank/DDBJ whole genome shotgun (WGS) entry which is preliminary data.</text>
</comment>
<dbReference type="SMART" id="SM00849">
    <property type="entry name" value="Lactamase_B"/>
    <property type="match status" value="1"/>
</dbReference>
<organism evidence="2 3">
    <name type="scientific">Paraburkholderia youngii</name>
    <dbReference type="NCBI Taxonomy" id="2782701"/>
    <lineage>
        <taxon>Bacteria</taxon>
        <taxon>Pseudomonadati</taxon>
        <taxon>Pseudomonadota</taxon>
        <taxon>Betaproteobacteria</taxon>
        <taxon>Burkholderiales</taxon>
        <taxon>Burkholderiaceae</taxon>
        <taxon>Paraburkholderia</taxon>
    </lineage>
</organism>
<accession>A0A7W8LD75</accession>
<gene>
    <name evidence="2" type="ORF">HDG41_006551</name>
</gene>
<protein>
    <submittedName>
        <fullName evidence="2">Glyoxylase-like metal-dependent hydrolase (Beta-lactamase superfamily II)</fullName>
    </submittedName>
</protein>
<keyword evidence="2" id="KW-0378">Hydrolase</keyword>
<dbReference type="AlphaFoldDB" id="A0A7W8LD75"/>
<evidence type="ECO:0000313" key="3">
    <source>
        <dbReference type="Proteomes" id="UP000592820"/>
    </source>
</evidence>
<feature type="domain" description="Metallo-beta-lactamase" evidence="1">
    <location>
        <begin position="38"/>
        <end position="225"/>
    </location>
</feature>
<dbReference type="EMBL" id="JACHDE010000020">
    <property type="protein sequence ID" value="MBB5404455.1"/>
    <property type="molecule type" value="Genomic_DNA"/>
</dbReference>
<dbReference type="CDD" id="cd07739">
    <property type="entry name" value="metallo-hydrolase-like_MBL-fold"/>
    <property type="match status" value="1"/>
</dbReference>
<dbReference type="InterPro" id="IPR050855">
    <property type="entry name" value="NDM-1-like"/>
</dbReference>
<dbReference type="Pfam" id="PF00753">
    <property type="entry name" value="Lactamase_B"/>
    <property type="match status" value="1"/>
</dbReference>
<reference evidence="2 3" key="1">
    <citation type="submission" date="2020-08" db="EMBL/GenBank/DDBJ databases">
        <title>Genomic Encyclopedia of Type Strains, Phase IV (KMG-V): Genome sequencing to study the core and pangenomes of soil and plant-associated prokaryotes.</title>
        <authorList>
            <person name="Whitman W."/>
        </authorList>
    </citation>
    <scope>NUCLEOTIDE SEQUENCE [LARGE SCALE GENOMIC DNA]</scope>
    <source>
        <strain evidence="2 3">JPY162</strain>
    </source>
</reference>
<dbReference type="Proteomes" id="UP000592820">
    <property type="component" value="Unassembled WGS sequence"/>
</dbReference>
<dbReference type="SUPFAM" id="SSF56281">
    <property type="entry name" value="Metallo-hydrolase/oxidoreductase"/>
    <property type="match status" value="1"/>
</dbReference>
<dbReference type="Gene3D" id="3.60.15.10">
    <property type="entry name" value="Ribonuclease Z/Hydroxyacylglutathione hydrolase-like"/>
    <property type="match status" value="1"/>
</dbReference>
<dbReference type="PANTHER" id="PTHR42951">
    <property type="entry name" value="METALLO-BETA-LACTAMASE DOMAIN-CONTAINING"/>
    <property type="match status" value="1"/>
</dbReference>
<proteinExistence type="predicted"/>
<sequence>MMSESTNSTDLKWELLVKRRTSATQGVPPGKEDLTWVANTVTLIYGQRNAVLVDTFLSEEHTREMIDWIKAHDRNLETVYITHGHADHFFGLELVVKHFPNARAIASPQVVEAMHESIAREQNDGSWSKRFPGQIPHKLIPAQILAGTTFGLEGHELRVVNIGHTDTDNTTALHVPSIGLVISGDAIYNNTHPYLVESDGDGRRAWLAAIDSIEALNPKAVVAGHGPLDPDSSPRHIDATRQYVKQFERINSETETARELYDRMLELFPDRINPGSLWAAAHAAKKAAR</sequence>
<evidence type="ECO:0000313" key="2">
    <source>
        <dbReference type="EMBL" id="MBB5404455.1"/>
    </source>
</evidence>
<dbReference type="InterPro" id="IPR036866">
    <property type="entry name" value="RibonucZ/Hydroxyglut_hydro"/>
</dbReference>
<evidence type="ECO:0000259" key="1">
    <source>
        <dbReference type="SMART" id="SM00849"/>
    </source>
</evidence>
<dbReference type="GO" id="GO:0016787">
    <property type="term" value="F:hydrolase activity"/>
    <property type="evidence" value="ECO:0007669"/>
    <property type="project" value="UniProtKB-KW"/>
</dbReference>